<feature type="domain" description="GtrA/DPMS transmembrane" evidence="6">
    <location>
        <begin position="63"/>
        <end position="178"/>
    </location>
</feature>
<protein>
    <recommendedName>
        <fullName evidence="6">GtrA/DPMS transmembrane domain-containing protein</fullName>
    </recommendedName>
</protein>
<keyword evidence="2 5" id="KW-0812">Transmembrane</keyword>
<evidence type="ECO:0000259" key="6">
    <source>
        <dbReference type="Pfam" id="PF04138"/>
    </source>
</evidence>
<comment type="caution">
    <text evidence="7">The sequence shown here is derived from an EMBL/GenBank/DDBJ whole genome shotgun (WGS) entry which is preliminary data.</text>
</comment>
<sequence>MLPWLCEISGDRFEYEMNMLLEASSAGYSFNEIDIDTVYIEENKSSYFHPLKDSLKVYLPIIKFSMSSLLSGVLDFLLLGLIQLVTSNLFLAVVGARICSAIFNYTVNKLYVFSKLKHVSIKTSLPRYFILVALIMLLNYGVIDIYYSVIGLSLFLAKILTEITIFFFSYWSQRRFVFVK</sequence>
<evidence type="ECO:0000256" key="1">
    <source>
        <dbReference type="ARBA" id="ARBA00004141"/>
    </source>
</evidence>
<evidence type="ECO:0000256" key="4">
    <source>
        <dbReference type="ARBA" id="ARBA00023136"/>
    </source>
</evidence>
<reference evidence="7" key="1">
    <citation type="submission" date="2019-08" db="EMBL/GenBank/DDBJ databases">
        <authorList>
            <person name="Kucharzyk K."/>
            <person name="Murdoch R.W."/>
            <person name="Higgins S."/>
            <person name="Loffler F."/>
        </authorList>
    </citation>
    <scope>NUCLEOTIDE SEQUENCE</scope>
</reference>
<feature type="transmembrane region" description="Helical" evidence="5">
    <location>
        <begin position="128"/>
        <end position="147"/>
    </location>
</feature>
<evidence type="ECO:0000313" key="7">
    <source>
        <dbReference type="EMBL" id="MPN11900.1"/>
    </source>
</evidence>
<gene>
    <name evidence="7" type="ORF">SDC9_159209</name>
</gene>
<evidence type="ECO:0000256" key="2">
    <source>
        <dbReference type="ARBA" id="ARBA00022692"/>
    </source>
</evidence>
<name>A0A645FD65_9ZZZZ</name>
<organism evidence="7">
    <name type="scientific">bioreactor metagenome</name>
    <dbReference type="NCBI Taxonomy" id="1076179"/>
    <lineage>
        <taxon>unclassified sequences</taxon>
        <taxon>metagenomes</taxon>
        <taxon>ecological metagenomes</taxon>
    </lineage>
</organism>
<keyword evidence="3 5" id="KW-1133">Transmembrane helix</keyword>
<keyword evidence="4 5" id="KW-0472">Membrane</keyword>
<feature type="transmembrane region" description="Helical" evidence="5">
    <location>
        <begin position="88"/>
        <end position="107"/>
    </location>
</feature>
<dbReference type="GO" id="GO:0016020">
    <property type="term" value="C:membrane"/>
    <property type="evidence" value="ECO:0007669"/>
    <property type="project" value="UniProtKB-SubCell"/>
</dbReference>
<dbReference type="InterPro" id="IPR007267">
    <property type="entry name" value="GtrA_DPMS_TM"/>
</dbReference>
<feature type="transmembrane region" description="Helical" evidence="5">
    <location>
        <begin position="153"/>
        <end position="171"/>
    </location>
</feature>
<proteinExistence type="predicted"/>
<dbReference type="Pfam" id="PF04138">
    <property type="entry name" value="GtrA_DPMS_TM"/>
    <property type="match status" value="1"/>
</dbReference>
<evidence type="ECO:0000256" key="3">
    <source>
        <dbReference type="ARBA" id="ARBA00022989"/>
    </source>
</evidence>
<comment type="subcellular location">
    <subcellularLocation>
        <location evidence="1">Membrane</location>
        <topology evidence="1">Multi-pass membrane protein</topology>
    </subcellularLocation>
</comment>
<accession>A0A645FD65</accession>
<dbReference type="EMBL" id="VSSQ01058172">
    <property type="protein sequence ID" value="MPN11900.1"/>
    <property type="molecule type" value="Genomic_DNA"/>
</dbReference>
<dbReference type="AlphaFoldDB" id="A0A645FD65"/>
<evidence type="ECO:0000256" key="5">
    <source>
        <dbReference type="SAM" id="Phobius"/>
    </source>
</evidence>
<dbReference type="GO" id="GO:0000271">
    <property type="term" value="P:polysaccharide biosynthetic process"/>
    <property type="evidence" value="ECO:0007669"/>
    <property type="project" value="InterPro"/>
</dbReference>